<gene>
    <name evidence="1" type="ORF">ACFFF8_03315</name>
</gene>
<comment type="caution">
    <text evidence="1">The sequence shown here is derived from an EMBL/GenBank/DDBJ whole genome shotgun (WGS) entry which is preliminary data.</text>
</comment>
<reference evidence="1 2" key="1">
    <citation type="submission" date="2024-09" db="EMBL/GenBank/DDBJ databases">
        <authorList>
            <person name="Sun Q."/>
            <person name="Mori K."/>
        </authorList>
    </citation>
    <scope>NUCLEOTIDE SEQUENCE [LARGE SCALE GENOMIC DNA]</scope>
    <source>
        <strain evidence="1 2">CICC 11035S</strain>
    </source>
</reference>
<sequence>MSISAAAARLSRQLPEAEHSLDTALLASARLMETMVLARGADGVANFTGQNALLRLARSQRALLESQNDMIRVHRALLDAGRQVKAIVDEPEACPQSAVLVEEMPQLQSA</sequence>
<keyword evidence="2" id="KW-1185">Reference proteome</keyword>
<dbReference type="EMBL" id="JBHLTM010000016">
    <property type="protein sequence ID" value="MFC0683618.1"/>
    <property type="molecule type" value="Genomic_DNA"/>
</dbReference>
<proteinExistence type="predicted"/>
<name>A0ABV6S694_9SPHN</name>
<dbReference type="RefSeq" id="WP_267220014.1">
    <property type="nucleotide sequence ID" value="NZ_JAPCWC010000006.1"/>
</dbReference>
<protein>
    <submittedName>
        <fullName evidence="1">Uncharacterized protein</fullName>
    </submittedName>
</protein>
<evidence type="ECO:0000313" key="1">
    <source>
        <dbReference type="EMBL" id="MFC0683618.1"/>
    </source>
</evidence>
<organism evidence="1 2">
    <name type="scientific">Novosphingobium clariflavum</name>
    <dbReference type="NCBI Taxonomy" id="2029884"/>
    <lineage>
        <taxon>Bacteria</taxon>
        <taxon>Pseudomonadati</taxon>
        <taxon>Pseudomonadota</taxon>
        <taxon>Alphaproteobacteria</taxon>
        <taxon>Sphingomonadales</taxon>
        <taxon>Sphingomonadaceae</taxon>
        <taxon>Novosphingobium</taxon>
    </lineage>
</organism>
<accession>A0ABV6S694</accession>
<dbReference type="Proteomes" id="UP001589858">
    <property type="component" value="Unassembled WGS sequence"/>
</dbReference>
<evidence type="ECO:0000313" key="2">
    <source>
        <dbReference type="Proteomes" id="UP001589858"/>
    </source>
</evidence>